<dbReference type="EMBL" id="CP000851">
    <property type="protein sequence ID" value="ABV88070.1"/>
    <property type="molecule type" value="Genomic_DNA"/>
</dbReference>
<dbReference type="RefSeq" id="WP_012155976.1">
    <property type="nucleotide sequence ID" value="NC_009901.1"/>
</dbReference>
<evidence type="ECO:0000313" key="2">
    <source>
        <dbReference type="Proteomes" id="UP000002608"/>
    </source>
</evidence>
<sequence length="408" mass="43305">MNLTLFNSTRSCCQNMLIDVGRSKIIKQLALLLVISAVISLQVVRSDAGSPSAGGFQPQEFVGNPTCSEFFNNEDLRELKVEPVYDGIYGDGELSVTLDVQQGAKTFSWDQGDSSVIMLGVFVKGGPGGNLYSYDGSFTTSDANLHAPERASDKYYGLSHVSFCYIPGKPELKVTLMCNGGELVAGGNAIKYEYSLKVENTGSLALFDIVAKNVTAGDEFLEDTLAVGASKTFYDDFITTINGISGTAEATAAVEGGGSIVANDIKDFDCPVETFPGKLKVTKDCSTVVVQNGYGDYGLQVNYGGDVCNDSSVLIKDVIVEETHDNMTEVIHTVDALAPGACEDFSGSYVPMPGLDELPEGGVSGSLVRAFVDTVKASGDTFFGEYVESMEADASCKLCPDCPDCPQP</sequence>
<dbReference type="eggNOG" id="COG4932">
    <property type="taxonomic scope" value="Bacteria"/>
</dbReference>
<organism evidence="1 2">
    <name type="scientific">Shewanella pealeana (strain ATCC 700345 / ANG-SQ1)</name>
    <dbReference type="NCBI Taxonomy" id="398579"/>
    <lineage>
        <taxon>Bacteria</taxon>
        <taxon>Pseudomonadati</taxon>
        <taxon>Pseudomonadota</taxon>
        <taxon>Gammaproteobacteria</taxon>
        <taxon>Alteromonadales</taxon>
        <taxon>Shewanellaceae</taxon>
        <taxon>Shewanella</taxon>
    </lineage>
</organism>
<accession>A8H683</accession>
<protein>
    <submittedName>
        <fullName evidence="1">Uncharacterized protein</fullName>
    </submittedName>
</protein>
<reference evidence="1 2" key="1">
    <citation type="submission" date="2007-10" db="EMBL/GenBank/DDBJ databases">
        <title>Complete sequence of Shewanella pealeana ATCC 700345.</title>
        <authorList>
            <consortium name="US DOE Joint Genome Institute"/>
            <person name="Copeland A."/>
            <person name="Lucas S."/>
            <person name="Lapidus A."/>
            <person name="Barry K."/>
            <person name="Glavina del Rio T."/>
            <person name="Dalin E."/>
            <person name="Tice H."/>
            <person name="Pitluck S."/>
            <person name="Chertkov O."/>
            <person name="Brettin T."/>
            <person name="Bruce D."/>
            <person name="Detter J.C."/>
            <person name="Han C."/>
            <person name="Schmutz J."/>
            <person name="Larimer F."/>
            <person name="Land M."/>
            <person name="Hauser L."/>
            <person name="Kyrpides N."/>
            <person name="Kim E."/>
            <person name="Zhao J.-S.Z."/>
            <person name="Manno D."/>
            <person name="Hawari J."/>
            <person name="Richardson P."/>
        </authorList>
    </citation>
    <scope>NUCLEOTIDE SEQUENCE [LARGE SCALE GENOMIC DNA]</scope>
    <source>
        <strain evidence="2">ATCC 700345 / ANG-SQ1</strain>
    </source>
</reference>
<dbReference type="Proteomes" id="UP000002608">
    <property type="component" value="Chromosome"/>
</dbReference>
<dbReference type="AlphaFoldDB" id="A8H683"/>
<dbReference type="KEGG" id="spl:Spea_2750"/>
<evidence type="ECO:0000313" key="1">
    <source>
        <dbReference type="EMBL" id="ABV88070.1"/>
    </source>
</evidence>
<keyword evidence="2" id="KW-1185">Reference proteome</keyword>
<dbReference type="HOGENOM" id="CLU_674205_0_0_6"/>
<gene>
    <name evidence="1" type="ordered locus">Spea_2750</name>
</gene>
<dbReference type="STRING" id="398579.Spea_2750"/>
<proteinExistence type="predicted"/>
<name>A8H683_SHEPA</name>